<dbReference type="AlphaFoldDB" id="A0A9N8E6G5"/>
<comment type="caution">
    <text evidence="2">The sequence shown here is derived from an EMBL/GenBank/DDBJ whole genome shotgun (WGS) entry which is preliminary data.</text>
</comment>
<dbReference type="SUPFAM" id="SSF56784">
    <property type="entry name" value="HAD-like"/>
    <property type="match status" value="1"/>
</dbReference>
<keyword evidence="3" id="KW-1185">Reference proteome</keyword>
<sequence length="230" mass="25261">MNNRRLLQKRISIAVLSLLLLSTLAVIFLSSPDTDAEQPQVAAGVPLYPSCESMLNLILEKRIQLVAIDFDKTLIDIHTGGLWRHAASDLVPHVRPELQCLLYECVKRGIPLAVTTFSSQKTLIQLVTDTSLRQFAHSRNAMHQPSNIPVFGGGIFLDGLDEGKQSQLAAAMEHFSEHRLGDGTIAASGVVLIDDDEDNIRVAKEDGFQVILFQPISDAEPRQKDNGGEL</sequence>
<dbReference type="OrthoDB" id="10054414at2759"/>
<keyword evidence="1" id="KW-0732">Signal</keyword>
<dbReference type="InterPro" id="IPR023214">
    <property type="entry name" value="HAD_sf"/>
</dbReference>
<dbReference type="Gene3D" id="3.40.50.1000">
    <property type="entry name" value="HAD superfamily/HAD-like"/>
    <property type="match status" value="1"/>
</dbReference>
<dbReference type="InterPro" id="IPR036412">
    <property type="entry name" value="HAD-like_sf"/>
</dbReference>
<feature type="chain" id="PRO_5040367468" evidence="1">
    <location>
        <begin position="37"/>
        <end position="230"/>
    </location>
</feature>
<evidence type="ECO:0000256" key="1">
    <source>
        <dbReference type="SAM" id="SignalP"/>
    </source>
</evidence>
<feature type="signal peptide" evidence="1">
    <location>
        <begin position="1"/>
        <end position="36"/>
    </location>
</feature>
<evidence type="ECO:0000313" key="2">
    <source>
        <dbReference type="EMBL" id="CAB9515557.1"/>
    </source>
</evidence>
<evidence type="ECO:0000313" key="3">
    <source>
        <dbReference type="Proteomes" id="UP001153069"/>
    </source>
</evidence>
<proteinExistence type="predicted"/>
<reference evidence="2" key="1">
    <citation type="submission" date="2020-06" db="EMBL/GenBank/DDBJ databases">
        <authorList>
            <consortium name="Plant Systems Biology data submission"/>
        </authorList>
    </citation>
    <scope>NUCLEOTIDE SEQUENCE</scope>
    <source>
        <strain evidence="2">D6</strain>
    </source>
</reference>
<name>A0A9N8E6G5_9STRA</name>
<accession>A0A9N8E6G5</accession>
<dbReference type="EMBL" id="CAICTM010000722">
    <property type="protein sequence ID" value="CAB9515557.1"/>
    <property type="molecule type" value="Genomic_DNA"/>
</dbReference>
<dbReference type="Proteomes" id="UP001153069">
    <property type="component" value="Unassembled WGS sequence"/>
</dbReference>
<gene>
    <name evidence="2" type="ORF">SEMRO_723_G193020.1</name>
</gene>
<protein>
    <submittedName>
        <fullName evidence="2">Uncharacterized protein</fullName>
    </submittedName>
</protein>
<organism evidence="2 3">
    <name type="scientific">Seminavis robusta</name>
    <dbReference type="NCBI Taxonomy" id="568900"/>
    <lineage>
        <taxon>Eukaryota</taxon>
        <taxon>Sar</taxon>
        <taxon>Stramenopiles</taxon>
        <taxon>Ochrophyta</taxon>
        <taxon>Bacillariophyta</taxon>
        <taxon>Bacillariophyceae</taxon>
        <taxon>Bacillariophycidae</taxon>
        <taxon>Naviculales</taxon>
        <taxon>Naviculaceae</taxon>
        <taxon>Seminavis</taxon>
    </lineage>
</organism>